<dbReference type="InterPro" id="IPR019734">
    <property type="entry name" value="TPR_rpt"/>
</dbReference>
<proteinExistence type="predicted"/>
<keyword evidence="3" id="KW-1185">Reference proteome</keyword>
<evidence type="ECO:0000256" key="1">
    <source>
        <dbReference type="PROSITE-ProRule" id="PRU00339"/>
    </source>
</evidence>
<dbReference type="Pfam" id="PF13181">
    <property type="entry name" value="TPR_8"/>
    <property type="match status" value="1"/>
</dbReference>
<dbReference type="SMART" id="SM00028">
    <property type="entry name" value="TPR"/>
    <property type="match status" value="7"/>
</dbReference>
<dbReference type="Proteomes" id="UP001232992">
    <property type="component" value="Unassembled WGS sequence"/>
</dbReference>
<dbReference type="Pfam" id="PF13432">
    <property type="entry name" value="TPR_16"/>
    <property type="match status" value="2"/>
</dbReference>
<evidence type="ECO:0000313" key="2">
    <source>
        <dbReference type="EMBL" id="MDJ1182633.1"/>
    </source>
</evidence>
<feature type="repeat" description="TPR" evidence="1">
    <location>
        <begin position="71"/>
        <end position="104"/>
    </location>
</feature>
<feature type="repeat" description="TPR" evidence="1">
    <location>
        <begin position="173"/>
        <end position="206"/>
    </location>
</feature>
<dbReference type="PROSITE" id="PS50005">
    <property type="entry name" value="TPR"/>
    <property type="match status" value="6"/>
</dbReference>
<dbReference type="EMBL" id="JAQOSQ010000003">
    <property type="protein sequence ID" value="MDJ1182633.1"/>
    <property type="molecule type" value="Genomic_DNA"/>
</dbReference>
<sequence length="550" mass="62032">MSNPSPLQQGITCYQHGKYGEAKEIFARIVAAEPEQTDALCLLGMAEKNLGEIKQAIARYQQAISLKPDFVVARFNLGNAFKIDGQRDEAIATYESLLELEPNYAGAHTNLGLLYQEQDRLDRAKQAYQTALEIDPNQIEALYNMGNLYKEQKDFDTAISYYQKAIALQPNFAEAWLNLGNSYYSQDNLSEAIAHYRRAAQINPNYTEAYYTSGNALVEQGCIAEAILDYYRALRVNSAEVRAHMGLAFALLAQGNLKQGFTEYEWRLQTPELSGRTFTQPAWDGSPLNGKTLLLHAEQGFGDSLQMLRYLPWVQEKGAKIIFECRQPLHRLFSLVPDIDTLLAPGEALPEHDCHSSLMSLPHLSGTTLATIPAPLSLELLSIPEPLLLPDTPSKTKVGIVWQGHPEHPQNHRRSCPLSEFSAIFDTPNTEFYSLQKEVGERDRDLLETHNIHPFPNPCQDFLDTAQTIRQLDLVVTIDTAVAHLAGTLGKPTWVLLHFSCDWRWMFVRLDSPWYPSIRLFRQSQPQDWSTVIAQVKQALVLSDANRKSL</sequence>
<dbReference type="Gene3D" id="3.40.50.2000">
    <property type="entry name" value="Glycogen Phosphorylase B"/>
    <property type="match status" value="1"/>
</dbReference>
<accession>A0ABT7BWI6</accession>
<dbReference type="SMART" id="SM00671">
    <property type="entry name" value="SEL1"/>
    <property type="match status" value="2"/>
</dbReference>
<dbReference type="Pfam" id="PF13414">
    <property type="entry name" value="TPR_11"/>
    <property type="match status" value="1"/>
</dbReference>
<name>A0ABT7BWI6_9CYAN</name>
<evidence type="ECO:0000313" key="3">
    <source>
        <dbReference type="Proteomes" id="UP001232992"/>
    </source>
</evidence>
<dbReference type="SUPFAM" id="SSF53756">
    <property type="entry name" value="UDP-Glycosyltransferase/glycogen phosphorylase"/>
    <property type="match status" value="1"/>
</dbReference>
<dbReference type="SUPFAM" id="SSF48452">
    <property type="entry name" value="TPR-like"/>
    <property type="match status" value="1"/>
</dbReference>
<dbReference type="InterPro" id="IPR011990">
    <property type="entry name" value="TPR-like_helical_dom_sf"/>
</dbReference>
<comment type="caution">
    <text evidence="2">The sequence shown here is derived from an EMBL/GenBank/DDBJ whole genome shotgun (WGS) entry which is preliminary data.</text>
</comment>
<reference evidence="2 3" key="1">
    <citation type="submission" date="2023-01" db="EMBL/GenBank/DDBJ databases">
        <title>Novel diversity within Roseofilum (Cyanobacteria; Desertifilaceae) from marine benthic mats with descriptions of four novel species.</title>
        <authorList>
            <person name="Wang Y."/>
            <person name="Berthold D.E."/>
            <person name="Hu J."/>
            <person name="Lefler F.W."/>
            <person name="Laughinghouse H.D. IV."/>
        </authorList>
    </citation>
    <scope>NUCLEOTIDE SEQUENCE [LARGE SCALE GENOMIC DNA]</scope>
    <source>
        <strain evidence="2 3">BLCC-M143</strain>
    </source>
</reference>
<organism evidence="2 3">
    <name type="scientific">Roseofilum casamattae BLCC-M143</name>
    <dbReference type="NCBI Taxonomy" id="3022442"/>
    <lineage>
        <taxon>Bacteria</taxon>
        <taxon>Bacillati</taxon>
        <taxon>Cyanobacteriota</taxon>
        <taxon>Cyanophyceae</taxon>
        <taxon>Desertifilales</taxon>
        <taxon>Desertifilaceae</taxon>
        <taxon>Roseofilum</taxon>
        <taxon>Roseofilum casamattae</taxon>
    </lineage>
</organism>
<feature type="repeat" description="TPR" evidence="1">
    <location>
        <begin position="207"/>
        <end position="240"/>
    </location>
</feature>
<feature type="repeat" description="TPR" evidence="1">
    <location>
        <begin position="139"/>
        <end position="172"/>
    </location>
</feature>
<dbReference type="PANTHER" id="PTHR44809:SF1">
    <property type="entry name" value="PROTEIN O-MANNOSYL-TRANSFERASE TMTC1"/>
    <property type="match status" value="1"/>
</dbReference>
<dbReference type="RefSeq" id="WP_283757285.1">
    <property type="nucleotide sequence ID" value="NZ_JAQOSQ010000003.1"/>
</dbReference>
<keyword evidence="1" id="KW-0802">TPR repeat</keyword>
<dbReference type="PROSITE" id="PS50293">
    <property type="entry name" value="TPR_REGION"/>
    <property type="match status" value="3"/>
</dbReference>
<feature type="repeat" description="TPR" evidence="1">
    <location>
        <begin position="37"/>
        <end position="70"/>
    </location>
</feature>
<gene>
    <name evidence="2" type="ORF">PMH09_05440</name>
</gene>
<dbReference type="PANTHER" id="PTHR44809">
    <property type="match status" value="1"/>
</dbReference>
<dbReference type="InterPro" id="IPR052943">
    <property type="entry name" value="TMTC_O-mannosyl-trnsfr"/>
</dbReference>
<dbReference type="InterPro" id="IPR006597">
    <property type="entry name" value="Sel1-like"/>
</dbReference>
<protein>
    <submittedName>
        <fullName evidence="2">Tetratricopeptide repeat protein</fullName>
    </submittedName>
</protein>
<feature type="repeat" description="TPR" evidence="1">
    <location>
        <begin position="105"/>
        <end position="138"/>
    </location>
</feature>
<dbReference type="Gene3D" id="1.25.40.10">
    <property type="entry name" value="Tetratricopeptide repeat domain"/>
    <property type="match status" value="4"/>
</dbReference>